<dbReference type="Gene3D" id="3.40.630.30">
    <property type="match status" value="1"/>
</dbReference>
<dbReference type="AlphaFoldDB" id="A0A9X2P8K9"/>
<evidence type="ECO:0000313" key="2">
    <source>
        <dbReference type="EMBL" id="MCR9016831.1"/>
    </source>
</evidence>
<evidence type="ECO:0000259" key="1">
    <source>
        <dbReference type="PROSITE" id="PS51186"/>
    </source>
</evidence>
<sequence length="139" mass="16430">MTIKEVSIDQILPIRQQVMWPDKPIDFVRVPEDEHGIHFGLFVEENLISVVSVFIRGQEAQFRKFATLEQFQGKGYGSKLLQYIFDFLEEKNISRIWCNARISKAGFYQKFRMKETEITFEKAGIDYVVMERVYESSDF</sequence>
<name>A0A9X2P8K9_9BACT</name>
<evidence type="ECO:0000313" key="3">
    <source>
        <dbReference type="Proteomes" id="UP001142175"/>
    </source>
</evidence>
<dbReference type="CDD" id="cd04301">
    <property type="entry name" value="NAT_SF"/>
    <property type="match status" value="1"/>
</dbReference>
<feature type="domain" description="N-acetyltransferase" evidence="1">
    <location>
        <begin position="1"/>
        <end position="139"/>
    </location>
</feature>
<keyword evidence="3" id="KW-1185">Reference proteome</keyword>
<dbReference type="EMBL" id="JANSUY010000019">
    <property type="protein sequence ID" value="MCR9016831.1"/>
    <property type="molecule type" value="Genomic_DNA"/>
</dbReference>
<dbReference type="PROSITE" id="PS51186">
    <property type="entry name" value="GNAT"/>
    <property type="match status" value="1"/>
</dbReference>
<dbReference type="GO" id="GO:0016747">
    <property type="term" value="F:acyltransferase activity, transferring groups other than amino-acyl groups"/>
    <property type="evidence" value="ECO:0007669"/>
    <property type="project" value="InterPro"/>
</dbReference>
<dbReference type="InterPro" id="IPR000182">
    <property type="entry name" value="GNAT_dom"/>
</dbReference>
<organism evidence="2 3">
    <name type="scientific">Aquiflexum gelatinilyticum</name>
    <dbReference type="NCBI Taxonomy" id="2961943"/>
    <lineage>
        <taxon>Bacteria</taxon>
        <taxon>Pseudomonadati</taxon>
        <taxon>Bacteroidota</taxon>
        <taxon>Cytophagia</taxon>
        <taxon>Cytophagales</taxon>
        <taxon>Cyclobacteriaceae</taxon>
        <taxon>Aquiflexum</taxon>
    </lineage>
</organism>
<reference evidence="2" key="1">
    <citation type="submission" date="2022-08" db="EMBL/GenBank/DDBJ databases">
        <authorList>
            <person name="Zhang D."/>
        </authorList>
    </citation>
    <scope>NUCLEOTIDE SEQUENCE</scope>
    <source>
        <strain evidence="2">XJ19-11</strain>
    </source>
</reference>
<dbReference type="InterPro" id="IPR016181">
    <property type="entry name" value="Acyl_CoA_acyltransferase"/>
</dbReference>
<dbReference type="SUPFAM" id="SSF55729">
    <property type="entry name" value="Acyl-CoA N-acyltransferases (Nat)"/>
    <property type="match status" value="1"/>
</dbReference>
<dbReference type="RefSeq" id="WP_258424677.1">
    <property type="nucleotide sequence ID" value="NZ_JANSUY010000019.1"/>
</dbReference>
<dbReference type="Proteomes" id="UP001142175">
    <property type="component" value="Unassembled WGS sequence"/>
</dbReference>
<accession>A0A9X2P8K9</accession>
<proteinExistence type="predicted"/>
<comment type="caution">
    <text evidence="2">The sequence shown here is derived from an EMBL/GenBank/DDBJ whole genome shotgun (WGS) entry which is preliminary data.</text>
</comment>
<gene>
    <name evidence="2" type="ORF">NU887_17495</name>
</gene>
<protein>
    <submittedName>
        <fullName evidence="2">GNAT family N-acetyltransferase</fullName>
    </submittedName>
</protein>
<dbReference type="Pfam" id="PF13673">
    <property type="entry name" value="Acetyltransf_10"/>
    <property type="match status" value="1"/>
</dbReference>